<accession>A0ACC2PAF5</accession>
<organism evidence="1 2">
    <name type="scientific">Eretmocerus hayati</name>
    <dbReference type="NCBI Taxonomy" id="131215"/>
    <lineage>
        <taxon>Eukaryota</taxon>
        <taxon>Metazoa</taxon>
        <taxon>Ecdysozoa</taxon>
        <taxon>Arthropoda</taxon>
        <taxon>Hexapoda</taxon>
        <taxon>Insecta</taxon>
        <taxon>Pterygota</taxon>
        <taxon>Neoptera</taxon>
        <taxon>Endopterygota</taxon>
        <taxon>Hymenoptera</taxon>
        <taxon>Apocrita</taxon>
        <taxon>Proctotrupomorpha</taxon>
        <taxon>Chalcidoidea</taxon>
        <taxon>Aphelinidae</taxon>
        <taxon>Aphelininae</taxon>
        <taxon>Eretmocerus</taxon>
    </lineage>
</organism>
<dbReference type="EMBL" id="CM056742">
    <property type="protein sequence ID" value="KAJ8680058.1"/>
    <property type="molecule type" value="Genomic_DNA"/>
</dbReference>
<evidence type="ECO:0000313" key="2">
    <source>
        <dbReference type="Proteomes" id="UP001239111"/>
    </source>
</evidence>
<keyword evidence="2" id="KW-1185">Reference proteome</keyword>
<proteinExistence type="predicted"/>
<reference evidence="1" key="1">
    <citation type="submission" date="2023-04" db="EMBL/GenBank/DDBJ databases">
        <title>A chromosome-level genome assembly of the parasitoid wasp Eretmocerus hayati.</title>
        <authorList>
            <person name="Zhong Y."/>
            <person name="Liu S."/>
            <person name="Liu Y."/>
        </authorList>
    </citation>
    <scope>NUCLEOTIDE SEQUENCE</scope>
    <source>
        <strain evidence="1">ZJU_SS_LIU_2023</strain>
    </source>
</reference>
<gene>
    <name evidence="1" type="ORF">QAD02_015845</name>
</gene>
<evidence type="ECO:0000313" key="1">
    <source>
        <dbReference type="EMBL" id="KAJ8680058.1"/>
    </source>
</evidence>
<name>A0ACC2PAF5_9HYME</name>
<comment type="caution">
    <text evidence="1">The sequence shown here is derived from an EMBL/GenBank/DDBJ whole genome shotgun (WGS) entry which is preliminary data.</text>
</comment>
<dbReference type="Proteomes" id="UP001239111">
    <property type="component" value="Chromosome 2"/>
</dbReference>
<protein>
    <submittedName>
        <fullName evidence="1">Uncharacterized protein</fullName>
    </submittedName>
</protein>
<sequence>MEIIVLFIVAVVTVSQASPQISLKPEWQKFKKEHFKTYSSDIEEQLRMNIFMINHKMIAEHNAKYEEGLVTYKLGFNQFADMLAEEFENYYLGVKFTSEMLQSSGNHSTATFFAPTNVEVPEFMDWRKQGAVTSVKDQGRCGSCWAFSTTGSVEGQHFIKTGKLVSLSEQQLVDCSGSYGTNGCDGGLVVPSFEYIRDNEGIDTEESYPYKAEDAKCRFKSANVGAKITGYVKIEKGDEDDLRTAVATVGPVSVSIHVSENFKFYESGIFYDPKCNPDRLNHAVLVVGYGTDENGQDYWLVKNSWNETWGDDGYIKMARNEDNHCGIANRASYPTV</sequence>